<dbReference type="EMBL" id="GHBR01000094">
    <property type="protein sequence ID" value="NDJ95709.1"/>
    <property type="molecule type" value="Transcribed_RNA"/>
</dbReference>
<accession>A0A6B2G2L3</accession>
<sequence length="322" mass="36836">MKLNYRIVQTVKPCENAFIMINKKTFRGSLGIVDLIKNMVGLDLNCAIFHRDAPILRFVTIALETQTDSCLIYHRWVDQLVEWRQASSDFKGIGLFRNMFLESKIHKKIRTRLETIGLTFPTSEQVLCLLVRDFHALSILLGEKNFMFGKCPTSLDCVCFGIISTLLYSQVESNLKKIILSNFSNLLQHCERIRSIYWPDWEKVVCRVRPCSTPRNFFSFRKPKPPIPAVQEVVSTCPECLKKQQSGLRNDKAIISSSNSQEDPQPKVFVRMSHSSSNLMAKECPENEVKKTASLSSQSDCINQIKKECQCKISGDNLKEET</sequence>
<dbReference type="PANTHER" id="PTHR12289:SF41">
    <property type="entry name" value="FAILED AXON CONNECTIONS-RELATED"/>
    <property type="match status" value="1"/>
</dbReference>
<dbReference type="GO" id="GO:0005737">
    <property type="term" value="C:cytoplasm"/>
    <property type="evidence" value="ECO:0007669"/>
    <property type="project" value="TreeGrafter"/>
</dbReference>
<dbReference type="InterPro" id="IPR033468">
    <property type="entry name" value="Metaxin_GST"/>
</dbReference>
<dbReference type="PANTHER" id="PTHR12289">
    <property type="entry name" value="METAXIN RELATED"/>
    <property type="match status" value="1"/>
</dbReference>
<dbReference type="CDD" id="cd03193">
    <property type="entry name" value="GST_C_Metaxin"/>
    <property type="match status" value="1"/>
</dbReference>
<dbReference type="SUPFAM" id="SSF47616">
    <property type="entry name" value="GST C-terminal domain-like"/>
    <property type="match status" value="1"/>
</dbReference>
<dbReference type="AlphaFoldDB" id="A0A6B2G2L3"/>
<name>A0A6B2G2L3_MYXSQ</name>
<protein>
    <submittedName>
        <fullName evidence="2">Failed axon connections homolog (Trinotate prediction)</fullName>
    </submittedName>
</protein>
<evidence type="ECO:0000259" key="1">
    <source>
        <dbReference type="Pfam" id="PF17171"/>
    </source>
</evidence>
<feature type="domain" description="Metaxin glutathione S-transferase" evidence="1">
    <location>
        <begin position="132"/>
        <end position="193"/>
    </location>
</feature>
<dbReference type="Gene3D" id="1.20.1050.10">
    <property type="match status" value="1"/>
</dbReference>
<organism evidence="2">
    <name type="scientific">Myxobolus squamalis</name>
    <name type="common">Myxosporean</name>
    <dbReference type="NCBI Taxonomy" id="59785"/>
    <lineage>
        <taxon>Eukaryota</taxon>
        <taxon>Metazoa</taxon>
        <taxon>Cnidaria</taxon>
        <taxon>Myxozoa</taxon>
        <taxon>Myxosporea</taxon>
        <taxon>Bivalvulida</taxon>
        <taxon>Platysporina</taxon>
        <taxon>Myxobolidae</taxon>
        <taxon>Myxobolus</taxon>
    </lineage>
</organism>
<dbReference type="InterPro" id="IPR036282">
    <property type="entry name" value="Glutathione-S-Trfase_C_sf"/>
</dbReference>
<evidence type="ECO:0000313" key="2">
    <source>
        <dbReference type="EMBL" id="NDJ95709.1"/>
    </source>
</evidence>
<reference evidence="2" key="1">
    <citation type="submission" date="2018-11" db="EMBL/GenBank/DDBJ databases">
        <title>Myxobolus squamalis genome and transcriptome.</title>
        <authorList>
            <person name="Yahalomi D."/>
            <person name="Atkinson S.D."/>
            <person name="Neuhof M."/>
            <person name="Chang E.S."/>
            <person name="Philippe H."/>
            <person name="Cartwright P."/>
            <person name="Bartholomew J.L."/>
            <person name="Huchon D."/>
        </authorList>
    </citation>
    <scope>NUCLEOTIDE SEQUENCE</scope>
    <source>
        <strain evidence="2">71B08</strain>
        <tissue evidence="2">Whole</tissue>
    </source>
</reference>
<proteinExistence type="predicted"/>
<dbReference type="InterPro" id="IPR050931">
    <property type="entry name" value="Mito_Protein_Transport_Metaxin"/>
</dbReference>
<dbReference type="Pfam" id="PF17171">
    <property type="entry name" value="GST_C_6"/>
    <property type="match status" value="1"/>
</dbReference>